<dbReference type="NCBIfam" id="NF040586">
    <property type="entry name" value="FxSxx_TPR"/>
    <property type="match status" value="1"/>
</dbReference>
<dbReference type="SUPFAM" id="SSF52540">
    <property type="entry name" value="P-loop containing nucleoside triphosphate hydrolases"/>
    <property type="match status" value="1"/>
</dbReference>
<dbReference type="InterPro" id="IPR049945">
    <property type="entry name" value="AAA_22"/>
</dbReference>
<dbReference type="Pfam" id="PF13424">
    <property type="entry name" value="TPR_12"/>
    <property type="match status" value="3"/>
</dbReference>
<dbReference type="RefSeq" id="XP_070917172.1">
    <property type="nucleotide sequence ID" value="XM_071061071.1"/>
</dbReference>
<dbReference type="Proteomes" id="UP001628179">
    <property type="component" value="Unassembled WGS sequence"/>
</dbReference>
<feature type="compositionally biased region" description="Polar residues" evidence="1">
    <location>
        <begin position="311"/>
        <end position="323"/>
    </location>
</feature>
<proteinExistence type="predicted"/>
<dbReference type="InterPro" id="IPR029058">
    <property type="entry name" value="AB_hydrolase_fold"/>
</dbReference>
<dbReference type="EMBL" id="BAAFSV010000003">
    <property type="protein sequence ID" value="GAB1315441.1"/>
    <property type="molecule type" value="Genomic_DNA"/>
</dbReference>
<dbReference type="PANTHER" id="PTHR46082">
    <property type="entry name" value="ATP/GTP-BINDING PROTEIN-RELATED"/>
    <property type="match status" value="1"/>
</dbReference>
<comment type="caution">
    <text evidence="3">The sequence shown here is derived from an EMBL/GenBank/DDBJ whole genome shotgun (WGS) entry which is preliminary data.</text>
</comment>
<dbReference type="InterPro" id="IPR053137">
    <property type="entry name" value="NLR-like"/>
</dbReference>
<reference evidence="3 4" key="1">
    <citation type="submission" date="2024-09" db="EMBL/GenBank/DDBJ databases">
        <title>Itraconazole resistance in Madurella fahalii resulting from another homologue of gene encoding cytochrome P450 14-alpha sterol demethylase (CYP51).</title>
        <authorList>
            <person name="Yoshioka I."/>
            <person name="Fahal A.H."/>
            <person name="Kaneko S."/>
            <person name="Yaguchi T."/>
        </authorList>
    </citation>
    <scope>NUCLEOTIDE SEQUENCE [LARGE SCALE GENOMIC DNA]</scope>
    <source>
        <strain evidence="3 4">IFM 68171</strain>
    </source>
</reference>
<dbReference type="SMART" id="SM00028">
    <property type="entry name" value="TPR"/>
    <property type="match status" value="10"/>
</dbReference>
<evidence type="ECO:0000259" key="2">
    <source>
        <dbReference type="Pfam" id="PF13401"/>
    </source>
</evidence>
<dbReference type="GeneID" id="98176394"/>
<keyword evidence="4" id="KW-1185">Reference proteome</keyword>
<dbReference type="Pfam" id="PF13176">
    <property type="entry name" value="TPR_7"/>
    <property type="match status" value="1"/>
</dbReference>
<dbReference type="SUPFAM" id="SSF48452">
    <property type="entry name" value="TPR-like"/>
    <property type="match status" value="4"/>
</dbReference>
<dbReference type="Pfam" id="PF13374">
    <property type="entry name" value="TPR_10"/>
    <property type="match status" value="3"/>
</dbReference>
<protein>
    <recommendedName>
        <fullName evidence="2">ORC1/DEAH AAA+ ATPase domain-containing protein</fullName>
    </recommendedName>
</protein>
<dbReference type="InterPro" id="IPR019734">
    <property type="entry name" value="TPR_rpt"/>
</dbReference>
<accession>A0ABQ0GCG4</accession>
<evidence type="ECO:0000313" key="3">
    <source>
        <dbReference type="EMBL" id="GAB1315441.1"/>
    </source>
</evidence>
<dbReference type="PANTHER" id="PTHR46082:SF6">
    <property type="entry name" value="AAA+ ATPASE DOMAIN-CONTAINING PROTEIN-RELATED"/>
    <property type="match status" value="1"/>
</dbReference>
<dbReference type="Gene3D" id="3.40.50.1820">
    <property type="entry name" value="alpha/beta hydrolase"/>
    <property type="match status" value="1"/>
</dbReference>
<feature type="domain" description="ORC1/DEAH AAA+ ATPase" evidence="2">
    <location>
        <begin position="375"/>
        <end position="470"/>
    </location>
</feature>
<evidence type="ECO:0000313" key="4">
    <source>
        <dbReference type="Proteomes" id="UP001628179"/>
    </source>
</evidence>
<dbReference type="SUPFAM" id="SSF53474">
    <property type="entry name" value="alpha/beta-Hydrolases"/>
    <property type="match status" value="1"/>
</dbReference>
<dbReference type="Gene3D" id="1.25.40.10">
    <property type="entry name" value="Tetratricopeptide repeat domain"/>
    <property type="match status" value="3"/>
</dbReference>
<dbReference type="InterPro" id="IPR027417">
    <property type="entry name" value="P-loop_NTPase"/>
</dbReference>
<evidence type="ECO:0000256" key="1">
    <source>
        <dbReference type="SAM" id="MobiDB-lite"/>
    </source>
</evidence>
<gene>
    <name evidence="3" type="ORF">MFIFM68171_05651</name>
</gene>
<feature type="compositionally biased region" description="Basic residues" evidence="1">
    <location>
        <begin position="1"/>
        <end position="11"/>
    </location>
</feature>
<dbReference type="PRINTS" id="PR00381">
    <property type="entry name" value="KINESINLIGHT"/>
</dbReference>
<feature type="compositionally biased region" description="Polar residues" evidence="1">
    <location>
        <begin position="24"/>
        <end position="35"/>
    </location>
</feature>
<organism evidence="3 4">
    <name type="scientific">Madurella fahalii</name>
    <dbReference type="NCBI Taxonomy" id="1157608"/>
    <lineage>
        <taxon>Eukaryota</taxon>
        <taxon>Fungi</taxon>
        <taxon>Dikarya</taxon>
        <taxon>Ascomycota</taxon>
        <taxon>Pezizomycotina</taxon>
        <taxon>Sordariomycetes</taxon>
        <taxon>Sordariomycetidae</taxon>
        <taxon>Sordariales</taxon>
        <taxon>Sordariales incertae sedis</taxon>
        <taxon>Madurella</taxon>
    </lineage>
</organism>
<sequence length="1229" mass="138649">MRRLFRRRHKTAEKGTTPAGEPQQLVQSPSATPSSSKTFPVGIKLLHSPKNAVVDLVFVHGLTGDREKTWTAHGASEPWPKALLPSKLPTARILAYGYDAYVTNWQGVVSQNRIGDHAWNLVTSLSSYRDEDGTNERPIIFVCHSLGGLVCKDALVKSNERPEPHLQGIVASTRGIAFLGTPHHGAGLARLAELLSRSIGLIHQTNTEIVAVLRRESEVLARIQDSFDTMVMARNQGDVQPIEISCFYEELPLPGIGQVVPQHSAVLSGYIRIGIHSNHMDMARFAADDDQGFTAVCRELRRWIKQIPVSERNQGDSPTSGYNEIQPDGLQDRQGRSARFLVPYTRNPAFVERSGILEQLNYQLGYGLPQADHRSQRRTALYGLGGVGKTQIALAYAYWLEESFPDVSVLWVHASSAERFREAYSSIAQELRVPGYDDPKADVLSLVKTWLQSKENGRWLMVIDNADNAQLFSQPRSLGKWIPECAHGSILVTTRNKVAGSRLTQGRCLIEVGKMTEGESRLLLQEKLEADNPDPDNLSSLSSRLEHLPLALVQAAAFIQETSISVDSYLQLLEKSDQHLIDLLSEEFETVGRDSEATRAVAETWILSFEQIQQQDTFAGELLSLMSLFNRQAIPLEFLCDYDEQQQGQEPRGAMQLTKALGVLKAFSFVTEDKSHAFDMHRLVQLVTQKWLVKKGIIYQFVRQAILTVSRNYPDSNHENREICGAYLAHAYAVLNSEGTGLGDENLARASLLYKIAIFFNNQSRWKEAEKFLKNAIKVEQELVGEEDPITLASISTLASTYSLQGRWKEAETLAVQVMEITKKVLGDEHPYTLTSIGSLASMYWDQGRWKEAEALEVQVIELRKKVLGDEHPDTLISISNLASMYRNQGRWKQAEALEVKVMEIGKKVLGDEHPDTLTSISNLAFMYWDQGRWKEAEALQVQVMEIRKKVLGDEHPDTLIGMNNLASTYRSQGRWKEAEALEVQVMEIRKKVLGDEHPDTLTSMNNLASTYRSQGRWKEAEALEVQAMEIRKKVLGDEHPHTLTSMNNLASTYRDLGRWKEAEALEVQAMEIRKKVLRDEHPDTLIGMNNLASTYQSQGRWKEAEALEVQVMEIRKKVLRDEHPDTLTSMNNLASTYRSQGRWKEAEALQVQAMEIRKKVLGDEHPDTLTSMNNLAFTYWDQGRWKEAEVLMQNCFCLQQQIFGLDHPHTIASRTTLDNWVKEAAQTT</sequence>
<dbReference type="InterPro" id="IPR011990">
    <property type="entry name" value="TPR-like_helical_dom_sf"/>
</dbReference>
<feature type="region of interest" description="Disordered" evidence="1">
    <location>
        <begin position="309"/>
        <end position="332"/>
    </location>
</feature>
<name>A0ABQ0GCG4_9PEZI</name>
<dbReference type="Gene3D" id="3.40.50.300">
    <property type="entry name" value="P-loop containing nucleotide triphosphate hydrolases"/>
    <property type="match status" value="1"/>
</dbReference>
<dbReference type="Pfam" id="PF13401">
    <property type="entry name" value="AAA_22"/>
    <property type="match status" value="1"/>
</dbReference>
<feature type="region of interest" description="Disordered" evidence="1">
    <location>
        <begin position="1"/>
        <end position="35"/>
    </location>
</feature>